<dbReference type="PROSITE" id="PS50011">
    <property type="entry name" value="PROTEIN_KINASE_DOM"/>
    <property type="match status" value="1"/>
</dbReference>
<keyword evidence="4 11" id="KW-0418">Kinase</keyword>
<dbReference type="PANTHER" id="PTHR24355">
    <property type="entry name" value="G PROTEIN-COUPLED RECEPTOR KINASE/RIBOSOMAL PROTEIN S6 KINASE"/>
    <property type="match status" value="1"/>
</dbReference>
<dbReference type="CDD" id="cd05123">
    <property type="entry name" value="STKc_AGC"/>
    <property type="match status" value="1"/>
</dbReference>
<dbReference type="PANTHER" id="PTHR24355:SF18">
    <property type="entry name" value="G PROTEIN-COUPLED RECEPTOR KINASE"/>
    <property type="match status" value="1"/>
</dbReference>
<dbReference type="PROSITE" id="PS00107">
    <property type="entry name" value="PROTEIN_KINASE_ATP"/>
    <property type="match status" value="1"/>
</dbReference>
<dbReference type="EMBL" id="FR824195">
    <property type="protein sequence ID" value="CCA22322.1"/>
    <property type="molecule type" value="Genomic_DNA"/>
</dbReference>
<feature type="domain" description="AGC-kinase C-terminal" evidence="10">
    <location>
        <begin position="559"/>
        <end position="625"/>
    </location>
</feature>
<dbReference type="InterPro" id="IPR011009">
    <property type="entry name" value="Kinase-like_dom_sf"/>
</dbReference>
<evidence type="ECO:0000256" key="6">
    <source>
        <dbReference type="PROSITE-ProRule" id="PRU10141"/>
    </source>
</evidence>
<evidence type="ECO:0000256" key="1">
    <source>
        <dbReference type="ARBA" id="ARBA00022527"/>
    </source>
</evidence>
<evidence type="ECO:0000256" key="4">
    <source>
        <dbReference type="ARBA" id="ARBA00022777"/>
    </source>
</evidence>
<evidence type="ECO:0000313" key="11">
    <source>
        <dbReference type="EMBL" id="CCA22322.1"/>
    </source>
</evidence>
<dbReference type="InterPro" id="IPR016137">
    <property type="entry name" value="RGS"/>
</dbReference>
<evidence type="ECO:0000259" key="9">
    <source>
        <dbReference type="PROSITE" id="PS50132"/>
    </source>
</evidence>
<dbReference type="HOGENOM" id="CLU_447252_0_0_1"/>
<reference evidence="11" key="2">
    <citation type="submission" date="2011-02" db="EMBL/GenBank/DDBJ databases">
        <authorList>
            <person name="MacLean D."/>
        </authorList>
    </citation>
    <scope>NUCLEOTIDE SEQUENCE</scope>
</reference>
<name>F0WLZ5_9STRA</name>
<reference evidence="11" key="1">
    <citation type="journal article" date="2011" name="PLoS Biol.">
        <title>Gene gain and loss during evolution of obligate parasitism in the white rust pathogen of Arabidopsis thaliana.</title>
        <authorList>
            <person name="Kemen E."/>
            <person name="Gardiner A."/>
            <person name="Schultz-Larsen T."/>
            <person name="Kemen A.C."/>
            <person name="Balmuth A.L."/>
            <person name="Robert-Seilaniantz A."/>
            <person name="Bailey K."/>
            <person name="Holub E."/>
            <person name="Studholme D.J."/>
            <person name="Maclean D."/>
            <person name="Jones J.D."/>
        </authorList>
    </citation>
    <scope>NUCLEOTIDE SEQUENCE</scope>
</reference>
<dbReference type="InterPro" id="IPR000719">
    <property type="entry name" value="Prot_kinase_dom"/>
</dbReference>
<keyword evidence="1" id="KW-0723">Serine/threonine-protein kinase</keyword>
<keyword evidence="5 6" id="KW-0067">ATP-binding</keyword>
<feature type="region of interest" description="Disordered" evidence="7">
    <location>
        <begin position="203"/>
        <end position="227"/>
    </location>
</feature>
<feature type="compositionally biased region" description="Low complexity" evidence="7">
    <location>
        <begin position="203"/>
        <end position="225"/>
    </location>
</feature>
<dbReference type="SUPFAM" id="SSF48097">
    <property type="entry name" value="Regulator of G-protein signaling, RGS"/>
    <property type="match status" value="1"/>
</dbReference>
<evidence type="ECO:0000256" key="3">
    <source>
        <dbReference type="ARBA" id="ARBA00022741"/>
    </source>
</evidence>
<dbReference type="PROSITE" id="PS50132">
    <property type="entry name" value="RGS"/>
    <property type="match status" value="1"/>
</dbReference>
<dbReference type="GO" id="GO:0004674">
    <property type="term" value="F:protein serine/threonine kinase activity"/>
    <property type="evidence" value="ECO:0007669"/>
    <property type="project" value="UniProtKB-KW"/>
</dbReference>
<dbReference type="AlphaFoldDB" id="F0WLZ5"/>
<dbReference type="InterPro" id="IPR017441">
    <property type="entry name" value="Protein_kinase_ATP_BS"/>
</dbReference>
<dbReference type="PROSITE" id="PS51285">
    <property type="entry name" value="AGC_KINASE_CTER"/>
    <property type="match status" value="1"/>
</dbReference>
<evidence type="ECO:0000256" key="7">
    <source>
        <dbReference type="SAM" id="MobiDB-lite"/>
    </source>
</evidence>
<dbReference type="InterPro" id="IPR036305">
    <property type="entry name" value="RGS_sf"/>
</dbReference>
<keyword evidence="3 6" id="KW-0547">Nucleotide-binding</keyword>
<keyword evidence="2" id="KW-0808">Transferase</keyword>
<gene>
    <name evidence="11" type="primary">AlNc14C150G7508</name>
    <name evidence="11" type="ORF">ALNC14_084650</name>
</gene>
<organism evidence="11">
    <name type="scientific">Albugo laibachii Nc14</name>
    <dbReference type="NCBI Taxonomy" id="890382"/>
    <lineage>
        <taxon>Eukaryota</taxon>
        <taxon>Sar</taxon>
        <taxon>Stramenopiles</taxon>
        <taxon>Oomycota</taxon>
        <taxon>Peronosporomycetes</taxon>
        <taxon>Albuginales</taxon>
        <taxon>Albuginaceae</taxon>
        <taxon>Albugo</taxon>
    </lineage>
</organism>
<evidence type="ECO:0000256" key="2">
    <source>
        <dbReference type="ARBA" id="ARBA00022679"/>
    </source>
</evidence>
<sequence length="651" mass="74367">MDDLHDALQDAQYIGAVTNALRGPSAPFYTPTQAEMQHFTSFQEQAHGSDWLSLENILHQPLGFYFFSRYCEAEHYGNAKLLFLIEITKFRLMQFDDDRLIQAKSIWTRFCTEAHENSDSFRSNSSTSPSIGYFCKRLNAAQCTNHRIVFWRKGESSLRRIETQQLYRQSACEKSVIGVSGGVFNRIQAILSAFMKLDTNSTRSVSTSSLSGKTSESSPRSTTSSCEVNAKSGREVANMTHHTLRCVFDELEACVLWSLEQLHLKDFLSSVFHRRLMIFFFLQHRPVSENDFTKLRVLGRGGFGMVNGCIKRTSAALYAIKVMNKKIIKQKHAERLCLAERKILAMISSPFIVCLKYAFQTSEELFLVLDLRTGGDLSFHLNRCRFTEHQVRFWAAQILLALEHLHEKNIAYRDLKPENILLDENGNCSLSDLGLAIEVTPNLTGRCGTRGYWAPEMLLRDSNNQRLAYTTVVDWWSFGCLVYELLYGKCPFRTSRAKALHEDKQMAYDKATLELNPLYDPKYFSPEATDFIQKLLIRDPKKRLGAHGVDEIRKQKFFSSIDWARMESMSISPPFVPHNELNAASQSDIGSFDISSMSGIHLNEQDRELYASWAYTSADVFQKESIEYLEWEIRNGPCSLASNSQACCILL</sequence>
<dbReference type="Gene3D" id="3.30.200.20">
    <property type="entry name" value="Phosphorylase Kinase, domain 1"/>
    <property type="match status" value="1"/>
</dbReference>
<feature type="domain" description="RGS" evidence="9">
    <location>
        <begin position="53"/>
        <end position="110"/>
    </location>
</feature>
<feature type="domain" description="Protein kinase" evidence="8">
    <location>
        <begin position="292"/>
        <end position="558"/>
    </location>
</feature>
<dbReference type="Pfam" id="PF00615">
    <property type="entry name" value="RGS"/>
    <property type="match status" value="1"/>
</dbReference>
<dbReference type="InterPro" id="IPR045270">
    <property type="entry name" value="STKc_AGC"/>
</dbReference>
<keyword evidence="11" id="KW-0675">Receptor</keyword>
<dbReference type="InterPro" id="IPR000961">
    <property type="entry name" value="AGC-kinase_C"/>
</dbReference>
<feature type="binding site" evidence="6">
    <location>
        <position position="321"/>
    </location>
    <ligand>
        <name>ATP</name>
        <dbReference type="ChEBI" id="CHEBI:30616"/>
    </ligand>
</feature>
<dbReference type="PROSITE" id="PS00108">
    <property type="entry name" value="PROTEIN_KINASE_ST"/>
    <property type="match status" value="1"/>
</dbReference>
<dbReference type="InterPro" id="IPR044926">
    <property type="entry name" value="RGS_subdomain_2"/>
</dbReference>
<evidence type="ECO:0000256" key="5">
    <source>
        <dbReference type="ARBA" id="ARBA00022840"/>
    </source>
</evidence>
<proteinExistence type="predicted"/>
<protein>
    <submittedName>
        <fullName evidence="11">Receptor kinase putative</fullName>
    </submittedName>
</protein>
<dbReference type="InterPro" id="IPR008271">
    <property type="entry name" value="Ser/Thr_kinase_AS"/>
</dbReference>
<dbReference type="SMART" id="SM00315">
    <property type="entry name" value="RGS"/>
    <property type="match status" value="1"/>
</dbReference>
<dbReference type="GO" id="GO:0005524">
    <property type="term" value="F:ATP binding"/>
    <property type="evidence" value="ECO:0007669"/>
    <property type="project" value="UniProtKB-UniRule"/>
</dbReference>
<dbReference type="SUPFAM" id="SSF56112">
    <property type="entry name" value="Protein kinase-like (PK-like)"/>
    <property type="match status" value="1"/>
</dbReference>
<evidence type="ECO:0000259" key="8">
    <source>
        <dbReference type="PROSITE" id="PS50011"/>
    </source>
</evidence>
<dbReference type="Pfam" id="PF00069">
    <property type="entry name" value="Pkinase"/>
    <property type="match status" value="1"/>
</dbReference>
<evidence type="ECO:0000259" key="10">
    <source>
        <dbReference type="PROSITE" id="PS51285"/>
    </source>
</evidence>
<accession>F0WLZ5</accession>
<dbReference type="Gene3D" id="1.10.510.10">
    <property type="entry name" value="Transferase(Phosphotransferase) domain 1"/>
    <property type="match status" value="1"/>
</dbReference>
<dbReference type="Gene3D" id="1.10.167.10">
    <property type="entry name" value="Regulator of G-protein Signalling 4, domain 2"/>
    <property type="match status" value="1"/>
</dbReference>
<dbReference type="SMART" id="SM00220">
    <property type="entry name" value="S_TKc"/>
    <property type="match status" value="1"/>
</dbReference>